<proteinExistence type="predicted"/>
<feature type="compositionally biased region" description="Basic and acidic residues" evidence="2">
    <location>
        <begin position="276"/>
        <end position="285"/>
    </location>
</feature>
<dbReference type="KEGG" id="mcha:111023135"/>
<dbReference type="InterPro" id="IPR001878">
    <property type="entry name" value="Znf_CCHC"/>
</dbReference>
<dbReference type="RefSeq" id="XP_022156185.1">
    <property type="nucleotide sequence ID" value="XM_022300493.1"/>
</dbReference>
<feature type="region of interest" description="Disordered" evidence="2">
    <location>
        <begin position="252"/>
        <end position="317"/>
    </location>
</feature>
<feature type="domain" description="CCHC-type" evidence="3">
    <location>
        <begin position="211"/>
        <end position="224"/>
    </location>
</feature>
<name>A0A6J1DU55_MOMCH</name>
<keyword evidence="1" id="KW-0479">Metal-binding</keyword>
<evidence type="ECO:0000256" key="1">
    <source>
        <dbReference type="PROSITE-ProRule" id="PRU00047"/>
    </source>
</evidence>
<dbReference type="InterPro" id="IPR025836">
    <property type="entry name" value="Zn_knuckle_CX2CX4HX4C"/>
</dbReference>
<dbReference type="AlphaFoldDB" id="A0A6J1DU55"/>
<evidence type="ECO:0000259" key="3">
    <source>
        <dbReference type="PROSITE" id="PS50158"/>
    </source>
</evidence>
<keyword evidence="1" id="KW-0862">Zinc</keyword>
<evidence type="ECO:0000313" key="5">
    <source>
        <dbReference type="RefSeq" id="XP_022156185.1"/>
    </source>
</evidence>
<dbReference type="InterPro" id="IPR025558">
    <property type="entry name" value="DUF4283"/>
</dbReference>
<keyword evidence="4" id="KW-1185">Reference proteome</keyword>
<dbReference type="PROSITE" id="PS50158">
    <property type="entry name" value="ZF_CCHC"/>
    <property type="match status" value="1"/>
</dbReference>
<dbReference type="PANTHER" id="PTHR31286:SF178">
    <property type="entry name" value="DUF4283 DOMAIN-CONTAINING PROTEIN"/>
    <property type="match status" value="1"/>
</dbReference>
<keyword evidence="1" id="KW-0863">Zinc-finger</keyword>
<dbReference type="InterPro" id="IPR040256">
    <property type="entry name" value="At4g02000-like"/>
</dbReference>
<protein>
    <submittedName>
        <fullName evidence="5 6">Uncharacterized protein LOC111023135</fullName>
    </submittedName>
</protein>
<dbReference type="Proteomes" id="UP000504603">
    <property type="component" value="Unplaced"/>
</dbReference>
<dbReference type="GO" id="GO:0003676">
    <property type="term" value="F:nucleic acid binding"/>
    <property type="evidence" value="ECO:0007669"/>
    <property type="project" value="InterPro"/>
</dbReference>
<gene>
    <name evidence="5 6" type="primary">LOC111023135</name>
</gene>
<dbReference type="RefSeq" id="XP_022156186.1">
    <property type="nucleotide sequence ID" value="XM_022300494.1"/>
</dbReference>
<organism evidence="4 6">
    <name type="scientific">Momordica charantia</name>
    <name type="common">Bitter gourd</name>
    <name type="synonym">Balsam pear</name>
    <dbReference type="NCBI Taxonomy" id="3673"/>
    <lineage>
        <taxon>Eukaryota</taxon>
        <taxon>Viridiplantae</taxon>
        <taxon>Streptophyta</taxon>
        <taxon>Embryophyta</taxon>
        <taxon>Tracheophyta</taxon>
        <taxon>Spermatophyta</taxon>
        <taxon>Magnoliopsida</taxon>
        <taxon>eudicotyledons</taxon>
        <taxon>Gunneridae</taxon>
        <taxon>Pentapetalae</taxon>
        <taxon>rosids</taxon>
        <taxon>fabids</taxon>
        <taxon>Cucurbitales</taxon>
        <taxon>Cucurbitaceae</taxon>
        <taxon>Momordiceae</taxon>
        <taxon>Momordica</taxon>
    </lineage>
</organism>
<evidence type="ECO:0000313" key="6">
    <source>
        <dbReference type="RefSeq" id="XP_022156186.1"/>
    </source>
</evidence>
<dbReference type="GeneID" id="111023135"/>
<evidence type="ECO:0000256" key="2">
    <source>
        <dbReference type="SAM" id="MobiDB-lite"/>
    </source>
</evidence>
<dbReference type="Pfam" id="PF14392">
    <property type="entry name" value="zf-CCHC_4"/>
    <property type="match status" value="1"/>
</dbReference>
<accession>A0A6J1DU55</accession>
<dbReference type="GO" id="GO:0008270">
    <property type="term" value="F:zinc ion binding"/>
    <property type="evidence" value="ECO:0007669"/>
    <property type="project" value="UniProtKB-KW"/>
</dbReference>
<sequence>MDHENLLADWQKFKLTSEEDEIAMDVDVDAVKMAEQGLAYSLVGKLLAKRIISADVLSRVLLLAWKVEHQLTVESIGKNLFLFHFCRECDMNRVMKTGPWFFDKALIVLQKPCSSKNISELEFNRVAFWIHLFDLPMSWLNKTMAIRLGNAIGNFVDVDCNEKGFSWGASLRIRVLIDITKPLRRGIKINIDGPMGGCWIPIQYERLPDFCYFCGVIGHSSHDCDARYLAAQDDSRATSEYGPWLRFVGSKAGAQKGRKGKSPAREDSCGSSSMNSKERGVEETKQQLSEQTNQDGFQSQAAAEQTGDAGGRASATGCALGMESNSWDHSINDFPKSSQGSRKKLMSDVLNKRKPKDLMNQNSSGARFQDLQKEVTNIPFFKCTW</sequence>
<reference evidence="5 6" key="1">
    <citation type="submission" date="2025-04" db="UniProtKB">
        <authorList>
            <consortium name="RefSeq"/>
        </authorList>
    </citation>
    <scope>IDENTIFICATION</scope>
    <source>
        <strain evidence="5 6">OHB3-1</strain>
    </source>
</reference>
<feature type="compositionally biased region" description="Polar residues" evidence="2">
    <location>
        <begin position="286"/>
        <end position="303"/>
    </location>
</feature>
<dbReference type="Pfam" id="PF14111">
    <property type="entry name" value="DUF4283"/>
    <property type="match status" value="1"/>
</dbReference>
<evidence type="ECO:0000313" key="4">
    <source>
        <dbReference type="Proteomes" id="UP000504603"/>
    </source>
</evidence>
<dbReference type="PANTHER" id="PTHR31286">
    <property type="entry name" value="GLYCINE-RICH CELL WALL STRUCTURAL PROTEIN 1.8-LIKE"/>
    <property type="match status" value="1"/>
</dbReference>